<dbReference type="EMBL" id="LDJR01000010">
    <property type="protein sequence ID" value="OAK75631.1"/>
    <property type="molecule type" value="Genomic_DNA"/>
</dbReference>
<dbReference type="AlphaFoldDB" id="A0A178A6A7"/>
<comment type="caution">
    <text evidence="2">The sequence shown here is derived from an EMBL/GenBank/DDBJ whole genome shotgun (WGS) entry which is preliminary data.</text>
</comment>
<dbReference type="RefSeq" id="WP_057981977.1">
    <property type="nucleotide sequence ID" value="NZ_LDJR01000010.1"/>
</dbReference>
<protein>
    <recommendedName>
        <fullName evidence="4">Lipoprotein</fullName>
    </recommendedName>
</protein>
<accession>A0A178A6A7</accession>
<gene>
    <name evidence="2" type="ORF">ABB05_01365</name>
</gene>
<keyword evidence="3" id="KW-1185">Reference proteome</keyword>
<evidence type="ECO:0000256" key="1">
    <source>
        <dbReference type="SAM" id="SignalP"/>
    </source>
</evidence>
<organism evidence="2 3">
    <name type="scientific">Lederbergia galactosidilytica</name>
    <dbReference type="NCBI Taxonomy" id="217031"/>
    <lineage>
        <taxon>Bacteria</taxon>
        <taxon>Bacillati</taxon>
        <taxon>Bacillota</taxon>
        <taxon>Bacilli</taxon>
        <taxon>Bacillales</taxon>
        <taxon>Bacillaceae</taxon>
        <taxon>Lederbergia</taxon>
    </lineage>
</organism>
<dbReference type="PROSITE" id="PS51257">
    <property type="entry name" value="PROKAR_LIPOPROTEIN"/>
    <property type="match status" value="1"/>
</dbReference>
<proteinExistence type="predicted"/>
<sequence length="238" mass="27032">MKKVRMLLSTFFLLSLLGCSSLNEKQAEQMVNLLEEKYEEEFVVTHIGQRYGTATNDTVTTYVHPKENENLSFKAIMTKDGQLVGDGYIPVLISDQFNDMMKSELEPLGIESETYTFIMKARSAGETDKSITIEEYVEKYQPAYFSAHMIVKDTGDVKGEQFEQALLKAYGAAQSTTYQIGIRIIPADEYDEAAKAYRKLSVVKDSWFSDYDLVDEIDAVADGNGYNFIHHSDPRYQN</sequence>
<dbReference type="PATRIC" id="fig|217031.6.peg.299"/>
<evidence type="ECO:0000313" key="2">
    <source>
        <dbReference type="EMBL" id="OAK75631.1"/>
    </source>
</evidence>
<feature type="signal peptide" evidence="1">
    <location>
        <begin position="1"/>
        <end position="22"/>
    </location>
</feature>
<name>A0A178A6A7_9BACI</name>
<dbReference type="Proteomes" id="UP000077881">
    <property type="component" value="Unassembled WGS sequence"/>
</dbReference>
<reference evidence="2 3" key="1">
    <citation type="submission" date="2015-05" db="EMBL/GenBank/DDBJ databases">
        <title>Comparison of genome.</title>
        <authorList>
            <person name="Zheng Z."/>
            <person name="Sun M."/>
        </authorList>
    </citation>
    <scope>NUCLEOTIDE SEQUENCE [LARGE SCALE GENOMIC DNA]</scope>
    <source>
        <strain evidence="2 3">G25-74</strain>
    </source>
</reference>
<feature type="chain" id="PRO_5039507399" description="Lipoprotein" evidence="1">
    <location>
        <begin position="23"/>
        <end position="238"/>
    </location>
</feature>
<evidence type="ECO:0008006" key="4">
    <source>
        <dbReference type="Google" id="ProtNLM"/>
    </source>
</evidence>
<evidence type="ECO:0000313" key="3">
    <source>
        <dbReference type="Proteomes" id="UP000077881"/>
    </source>
</evidence>
<dbReference type="OrthoDB" id="2935684at2"/>
<keyword evidence="1" id="KW-0732">Signal</keyword>